<proteinExistence type="predicted"/>
<evidence type="ECO:0000313" key="1">
    <source>
        <dbReference type="EMBL" id="EAP73256.1"/>
    </source>
</evidence>
<organism evidence="1 2">
    <name type="scientific">Ralstonia solanacearum (strain UW551)</name>
    <dbReference type="NCBI Taxonomy" id="342110"/>
    <lineage>
        <taxon>Bacteria</taxon>
        <taxon>Pseudomonadati</taxon>
        <taxon>Pseudomonadota</taxon>
        <taxon>Betaproteobacteria</taxon>
        <taxon>Burkholderiales</taxon>
        <taxon>Burkholderiaceae</taxon>
        <taxon>Ralstonia</taxon>
        <taxon>Ralstonia solanacearum species complex</taxon>
    </lineage>
</organism>
<dbReference type="EMBL" id="AAKL01000016">
    <property type="protein sequence ID" value="EAP73256.1"/>
    <property type="molecule type" value="Genomic_DNA"/>
</dbReference>
<dbReference type="Proteomes" id="UP000005933">
    <property type="component" value="Unassembled WGS sequence"/>
</dbReference>
<gene>
    <name evidence="1" type="ORF">RRSL_02932</name>
</gene>
<comment type="caution">
    <text evidence="1">The sequence shown here is derived from an EMBL/GenBank/DDBJ whole genome shotgun (WGS) entry which is preliminary data.</text>
</comment>
<protein>
    <submittedName>
        <fullName evidence="1">Uncharacterized protein</fullName>
    </submittedName>
</protein>
<evidence type="ECO:0000313" key="2">
    <source>
        <dbReference type="Proteomes" id="UP000005933"/>
    </source>
</evidence>
<accession>A0AB33VGF2</accession>
<reference evidence="1 2" key="1">
    <citation type="journal article" date="2006" name="Mol. Plant Microbe Interact.">
        <title>Identification of open reading frames unique to a select agent: Ralstonia solanacearum race 3 biovar 2.</title>
        <authorList>
            <person name="Gabriel D.W."/>
            <person name="Allen C."/>
            <person name="Schell M."/>
            <person name="Denny T.P."/>
            <person name="Greenberg J.T."/>
            <person name="Duan Y.P."/>
            <person name="Flores-Cruz Z."/>
            <person name="Huang Q."/>
            <person name="Clifford J.M."/>
            <person name="Presting G."/>
            <person name="Gonzalez E.T."/>
            <person name="Reddy J."/>
            <person name="Elphinstone J."/>
            <person name="Swanson J."/>
            <person name="Yao J."/>
            <person name="Mulholland V."/>
            <person name="Liu L."/>
            <person name="Farmerie W."/>
            <person name="Patnaikuni M."/>
            <person name="Balogh B."/>
            <person name="Norman D."/>
            <person name="Alvarez A."/>
            <person name="Castillo J.A."/>
            <person name="Jones J."/>
            <person name="Saddler G."/>
            <person name="Walunas T."/>
            <person name="Zhukov A."/>
            <person name="Mikhailova N."/>
        </authorList>
    </citation>
    <scope>NUCLEOTIDE SEQUENCE [LARGE SCALE GENOMIC DNA]</scope>
    <source>
        <strain evidence="1 2">UW551</strain>
    </source>
</reference>
<name>A0AB33VGF2_RALSU</name>
<sequence>MCTAPPHWTALLDGDYCTGVLFCSEEYCCTREADAIDRRKGAGERWQHDEGEYCVPCRQWRQSPWTLDDGLRQ</sequence>
<dbReference type="AlphaFoldDB" id="A0AB33VGF2"/>